<dbReference type="Proteomes" id="UP000053660">
    <property type="component" value="Unassembled WGS sequence"/>
</dbReference>
<dbReference type="OrthoDB" id="5854164at2759"/>
<evidence type="ECO:0000313" key="3">
    <source>
        <dbReference type="Proteomes" id="UP000053660"/>
    </source>
</evidence>
<dbReference type="EMBL" id="KN568853">
    <property type="protein sequence ID" value="KHJ84368.1"/>
    <property type="molecule type" value="Genomic_DNA"/>
</dbReference>
<proteinExistence type="predicted"/>
<name>A0A0B1SGB0_OESDE</name>
<keyword evidence="3" id="KW-1185">Reference proteome</keyword>
<protein>
    <recommendedName>
        <fullName evidence="1">Tc1-like transposase DDE domain-containing protein</fullName>
    </recommendedName>
</protein>
<dbReference type="Pfam" id="PF13358">
    <property type="entry name" value="DDE_3"/>
    <property type="match status" value="1"/>
</dbReference>
<dbReference type="GO" id="GO:0003676">
    <property type="term" value="F:nucleic acid binding"/>
    <property type="evidence" value="ECO:0007669"/>
    <property type="project" value="InterPro"/>
</dbReference>
<dbReference type="Gene3D" id="3.30.420.10">
    <property type="entry name" value="Ribonuclease H-like superfamily/Ribonuclease H"/>
    <property type="match status" value="1"/>
</dbReference>
<organism evidence="2 3">
    <name type="scientific">Oesophagostomum dentatum</name>
    <name type="common">Nodular worm</name>
    <dbReference type="NCBI Taxonomy" id="61180"/>
    <lineage>
        <taxon>Eukaryota</taxon>
        <taxon>Metazoa</taxon>
        <taxon>Ecdysozoa</taxon>
        <taxon>Nematoda</taxon>
        <taxon>Chromadorea</taxon>
        <taxon>Rhabditida</taxon>
        <taxon>Rhabditina</taxon>
        <taxon>Rhabditomorpha</taxon>
        <taxon>Strongyloidea</taxon>
        <taxon>Strongylidae</taxon>
        <taxon>Oesophagostomum</taxon>
    </lineage>
</organism>
<feature type="domain" description="Tc1-like transposase DDE" evidence="1">
    <location>
        <begin position="150"/>
        <end position="277"/>
    </location>
</feature>
<accession>A0A0B1SGB0</accession>
<gene>
    <name evidence="2" type="ORF">OESDEN_15921</name>
</gene>
<sequence length="326" mass="38205">MPLVRYSNIIRPMHREGKSFAAIHKELLKLNSEITYYQVRKFFQESHSRKVPPKPKICHRRSLALQIGTIESILRDTYRADSSATVNFTLQRLSLRNVSVSPSHLRTIRRNIGLRRNSTKYCHMIRDVNKEKRVEFCMRMIENHEDFADCIFTDESIVQIGNSVKHCFNFPGDYYARLRSRAKHSVKLHLWGGISRRGATELAVFPGRIRIDSQNYCKILERCFVRFNNSAYHGYGKLVQDNAPAHKSAYTTRKLEEWNLRVLDWPPESPDLNPIERKKMKNVNELTDAVLEFWKTLTPEVCERYINGIHGRMEKVIEQGGRNIKE</sequence>
<dbReference type="InterPro" id="IPR036397">
    <property type="entry name" value="RNaseH_sf"/>
</dbReference>
<dbReference type="PANTHER" id="PTHR23022:SF134">
    <property type="entry name" value="TRANSPOSABLE ELEMENT TC1 TRANSPOSASE"/>
    <property type="match status" value="1"/>
</dbReference>
<dbReference type="AlphaFoldDB" id="A0A0B1SGB0"/>
<evidence type="ECO:0000313" key="2">
    <source>
        <dbReference type="EMBL" id="KHJ84368.1"/>
    </source>
</evidence>
<dbReference type="InterPro" id="IPR038717">
    <property type="entry name" value="Tc1-like_DDE_dom"/>
</dbReference>
<evidence type="ECO:0000259" key="1">
    <source>
        <dbReference type="Pfam" id="PF13358"/>
    </source>
</evidence>
<dbReference type="InterPro" id="IPR052338">
    <property type="entry name" value="Transposase_5"/>
</dbReference>
<dbReference type="PANTHER" id="PTHR23022">
    <property type="entry name" value="TRANSPOSABLE ELEMENT-RELATED"/>
    <property type="match status" value="1"/>
</dbReference>
<reference evidence="2 3" key="1">
    <citation type="submission" date="2014-03" db="EMBL/GenBank/DDBJ databases">
        <title>Draft genome of the hookworm Oesophagostomum dentatum.</title>
        <authorList>
            <person name="Mitreva M."/>
        </authorList>
    </citation>
    <scope>NUCLEOTIDE SEQUENCE [LARGE SCALE GENOMIC DNA]</scope>
    <source>
        <strain evidence="2 3">OD-Hann</strain>
    </source>
</reference>